<organism evidence="8 9">
    <name type="scientific">Dialister micraerophilus UPII 345-E</name>
    <dbReference type="NCBI Taxonomy" id="910314"/>
    <lineage>
        <taxon>Bacteria</taxon>
        <taxon>Bacillati</taxon>
        <taxon>Bacillota</taxon>
        <taxon>Negativicutes</taxon>
        <taxon>Veillonellales</taxon>
        <taxon>Veillonellaceae</taxon>
        <taxon>Dialister</taxon>
    </lineage>
</organism>
<evidence type="ECO:0000256" key="3">
    <source>
        <dbReference type="ARBA" id="ARBA00022759"/>
    </source>
</evidence>
<dbReference type="PANTHER" id="PTHR30636:SF3">
    <property type="entry name" value="UPF0701 PROTEIN YICC"/>
    <property type="match status" value="1"/>
</dbReference>
<dbReference type="InterPro" id="IPR013527">
    <property type="entry name" value="YicC-like_N"/>
</dbReference>
<sequence length="297" mass="34744">MIMNSMTGYGKGQVNSDLGELLIEIKTVNSRYLEFNFKSDGISPLLEELVKRELKKVLYRGKVSVRIKFISDNSKNIKLSVNEALLNSYIEIFNDIKRNKLKSNEFVNISELLKVPEPWIEVTLDKTDEEKLQIMVKDALSQAIPLLLEMRKVEGCNLKNDLSKRVEFIKKKLSYIKERQYSLNDQYREKLRTKINEFIEENSFKADENRILQEVVIYSDKTDYTEEVTRFESHIIQLLESLDNKGPLGRQLDFLIQEINREINTIASKTDQIDVTNCVIIIKTELEKIREQIQNIE</sequence>
<proteinExistence type="inferred from homology"/>
<dbReference type="eggNOG" id="COG1561">
    <property type="taxonomic scope" value="Bacteria"/>
</dbReference>
<dbReference type="Pfam" id="PF08340">
    <property type="entry name" value="YicC-like_C"/>
    <property type="match status" value="1"/>
</dbReference>
<dbReference type="GO" id="GO:0016787">
    <property type="term" value="F:hydrolase activity"/>
    <property type="evidence" value="ECO:0007669"/>
    <property type="project" value="UniProtKB-KW"/>
</dbReference>
<keyword evidence="2" id="KW-0540">Nuclease</keyword>
<comment type="caution">
    <text evidence="8">The sequence shown here is derived from an EMBL/GenBank/DDBJ whole genome shotgun (WGS) entry which is preliminary data.</text>
</comment>
<dbReference type="NCBIfam" id="TIGR00255">
    <property type="entry name" value="YicC/YloC family endoribonuclease"/>
    <property type="match status" value="1"/>
</dbReference>
<keyword evidence="4" id="KW-0378">Hydrolase</keyword>
<evidence type="ECO:0000256" key="5">
    <source>
        <dbReference type="ARBA" id="ARBA00035648"/>
    </source>
</evidence>
<evidence type="ECO:0000256" key="2">
    <source>
        <dbReference type="ARBA" id="ARBA00022722"/>
    </source>
</evidence>
<feature type="domain" description="Endoribonuclease YicC-like C-terminal" evidence="7">
    <location>
        <begin position="176"/>
        <end position="297"/>
    </location>
</feature>
<name>E4L8T0_9FIRM</name>
<accession>E4L8T0</accession>
<dbReference type="InterPro" id="IPR013551">
    <property type="entry name" value="YicC-like_C"/>
</dbReference>
<evidence type="ECO:0000259" key="7">
    <source>
        <dbReference type="Pfam" id="PF08340"/>
    </source>
</evidence>
<evidence type="ECO:0000259" key="6">
    <source>
        <dbReference type="Pfam" id="PF03755"/>
    </source>
</evidence>
<comment type="cofactor">
    <cofactor evidence="1">
        <name>a divalent metal cation</name>
        <dbReference type="ChEBI" id="CHEBI:60240"/>
    </cofactor>
</comment>
<keyword evidence="3" id="KW-0255">Endonuclease</keyword>
<dbReference type="InterPro" id="IPR005229">
    <property type="entry name" value="YicC/YloC-like"/>
</dbReference>
<dbReference type="PANTHER" id="PTHR30636">
    <property type="entry name" value="UPF0701 PROTEIN YICC"/>
    <property type="match status" value="1"/>
</dbReference>
<evidence type="ECO:0000313" key="8">
    <source>
        <dbReference type="EMBL" id="EFR42800.1"/>
    </source>
</evidence>
<protein>
    <submittedName>
        <fullName evidence="8">TIGR00255 family protein</fullName>
    </submittedName>
</protein>
<evidence type="ECO:0000313" key="9">
    <source>
        <dbReference type="Proteomes" id="UP000004594"/>
    </source>
</evidence>
<feature type="domain" description="Endoribonuclease YicC-like N-terminal" evidence="6">
    <location>
        <begin position="3"/>
        <end position="159"/>
    </location>
</feature>
<gene>
    <name evidence="8" type="ORF">HMPREF9220_1000</name>
</gene>
<dbReference type="Proteomes" id="UP000004594">
    <property type="component" value="Unassembled WGS sequence"/>
</dbReference>
<dbReference type="EMBL" id="AENT01000016">
    <property type="protein sequence ID" value="EFR42800.1"/>
    <property type="molecule type" value="Genomic_DNA"/>
</dbReference>
<reference evidence="8 9" key="1">
    <citation type="submission" date="2010-11" db="EMBL/GenBank/DDBJ databases">
        <authorList>
            <person name="Durkin A.S."/>
            <person name="Madupu R."/>
            <person name="Torralba M."/>
            <person name="Gillis M."/>
            <person name="Methe B."/>
            <person name="Sutton G."/>
            <person name="Nelson K.E."/>
        </authorList>
    </citation>
    <scope>NUCLEOTIDE SEQUENCE [LARGE SCALE GENOMIC DNA]</scope>
    <source>
        <strain evidence="8 9">UPII 345-E</strain>
    </source>
</reference>
<evidence type="ECO:0000256" key="4">
    <source>
        <dbReference type="ARBA" id="ARBA00022801"/>
    </source>
</evidence>
<evidence type="ECO:0000256" key="1">
    <source>
        <dbReference type="ARBA" id="ARBA00001968"/>
    </source>
</evidence>
<dbReference type="Pfam" id="PF03755">
    <property type="entry name" value="YicC-like_N"/>
    <property type="match status" value="1"/>
</dbReference>
<dbReference type="GO" id="GO:0004521">
    <property type="term" value="F:RNA endonuclease activity"/>
    <property type="evidence" value="ECO:0007669"/>
    <property type="project" value="InterPro"/>
</dbReference>
<dbReference type="AlphaFoldDB" id="E4L8T0"/>
<comment type="similarity">
    <text evidence="5">Belongs to the YicC/YloC family.</text>
</comment>